<dbReference type="Proteomes" id="UP001619911">
    <property type="component" value="Unassembled WGS sequence"/>
</dbReference>
<sequence>MIVKGFKGVKGALLTKRNAGKVTCHIIEQDEHYFSDAINYFVK</sequence>
<evidence type="ECO:0000313" key="1">
    <source>
        <dbReference type="EMBL" id="MFK2826891.1"/>
    </source>
</evidence>
<organism evidence="1 2">
    <name type="scientific">Bacillus lumedeiriae</name>
    <dbReference type="NCBI Taxonomy" id="3058829"/>
    <lineage>
        <taxon>Bacteria</taxon>
        <taxon>Bacillati</taxon>
        <taxon>Bacillota</taxon>
        <taxon>Bacilli</taxon>
        <taxon>Bacillales</taxon>
        <taxon>Bacillaceae</taxon>
        <taxon>Bacillus</taxon>
    </lineage>
</organism>
<gene>
    <name evidence="1" type="ORF">QYG89_14645</name>
</gene>
<accession>A0ABW8IBL6</accession>
<dbReference type="RefSeq" id="WP_404318611.1">
    <property type="nucleotide sequence ID" value="NZ_JAUIYO010000017.1"/>
</dbReference>
<evidence type="ECO:0000313" key="2">
    <source>
        <dbReference type="Proteomes" id="UP001619911"/>
    </source>
</evidence>
<reference evidence="1 2" key="1">
    <citation type="submission" date="2023-07" db="EMBL/GenBank/DDBJ databases">
        <title>Bacillus lucianemedeirus sp. nov, a new species isolated from an immunobiological production facility.</title>
        <authorList>
            <person name="Costa L.V."/>
            <person name="Miranda R.V.S.L."/>
            <person name="Brandao M.L.L."/>
            <person name="Reis C.M.F."/>
            <person name="Frazao A.M."/>
            <person name="Cruz F.V."/>
            <person name="Baio P.V.P."/>
            <person name="Veras J.F.C."/>
            <person name="Ramos J.N."/>
            <person name="Vieira V."/>
        </authorList>
    </citation>
    <scope>NUCLEOTIDE SEQUENCE [LARGE SCALE GENOMIC DNA]</scope>
    <source>
        <strain evidence="1 2">B190/17</strain>
    </source>
</reference>
<keyword evidence="2" id="KW-1185">Reference proteome</keyword>
<comment type="caution">
    <text evidence="1">The sequence shown here is derived from an EMBL/GenBank/DDBJ whole genome shotgun (WGS) entry which is preliminary data.</text>
</comment>
<dbReference type="EMBL" id="JAUIYO010000017">
    <property type="protein sequence ID" value="MFK2826891.1"/>
    <property type="molecule type" value="Genomic_DNA"/>
</dbReference>
<proteinExistence type="predicted"/>
<name>A0ABW8IBL6_9BACI</name>
<protein>
    <submittedName>
        <fullName evidence="1">Uncharacterized protein</fullName>
    </submittedName>
</protein>